<keyword evidence="8 13" id="KW-1133">Transmembrane helix</keyword>
<organism evidence="17 18">
    <name type="scientific">Truepera radiovictrix (strain DSM 17093 / CIP 108686 / LMG 22925 / RQ-24)</name>
    <dbReference type="NCBI Taxonomy" id="649638"/>
    <lineage>
        <taxon>Bacteria</taxon>
        <taxon>Thermotogati</taxon>
        <taxon>Deinococcota</taxon>
        <taxon>Deinococci</taxon>
        <taxon>Trueperales</taxon>
        <taxon>Trueperaceae</taxon>
        <taxon>Truepera</taxon>
    </lineage>
</organism>
<keyword evidence="7 13" id="KW-0653">Protein transport</keyword>
<feature type="signal peptide" evidence="15">
    <location>
        <begin position="1"/>
        <end position="19"/>
    </location>
</feature>
<dbReference type="HOGENOM" id="CLU_552889_0_0_0"/>
<dbReference type="STRING" id="649638.Trad_0370"/>
<keyword evidence="5 13" id="KW-1003">Cell membrane</keyword>
<evidence type="ECO:0000256" key="14">
    <source>
        <dbReference type="SAM" id="MobiDB-lite"/>
    </source>
</evidence>
<evidence type="ECO:0000256" key="10">
    <source>
        <dbReference type="ARBA" id="ARBA00023186"/>
    </source>
</evidence>
<evidence type="ECO:0000313" key="17">
    <source>
        <dbReference type="EMBL" id="ADI13509.1"/>
    </source>
</evidence>
<evidence type="ECO:0000313" key="18">
    <source>
        <dbReference type="Proteomes" id="UP000000379"/>
    </source>
</evidence>
<dbReference type="PANTHER" id="PTHR12428:SF65">
    <property type="entry name" value="CYTOCHROME C OXIDASE ASSEMBLY PROTEIN COX18, MITOCHONDRIAL"/>
    <property type="match status" value="1"/>
</dbReference>
<feature type="compositionally biased region" description="Basic residues" evidence="14">
    <location>
        <begin position="552"/>
        <end position="562"/>
    </location>
</feature>
<reference evidence="17 18" key="2">
    <citation type="journal article" date="2011" name="Stand. Genomic Sci.">
        <title>Complete genome sequence of Truepera radiovictrix type strain (RQ-24).</title>
        <authorList>
            <person name="Ivanova N."/>
            <person name="Rohde C."/>
            <person name="Munk C."/>
            <person name="Nolan M."/>
            <person name="Lucas S."/>
            <person name="Del Rio T.G."/>
            <person name="Tice H."/>
            <person name="Deshpande S."/>
            <person name="Cheng J.F."/>
            <person name="Tapia R."/>
            <person name="Han C."/>
            <person name="Goodwin L."/>
            <person name="Pitluck S."/>
            <person name="Liolios K."/>
            <person name="Mavromatis K."/>
            <person name="Mikhailova N."/>
            <person name="Pati A."/>
            <person name="Chen A."/>
            <person name="Palaniappan K."/>
            <person name="Land M."/>
            <person name="Hauser L."/>
            <person name="Chang Y.J."/>
            <person name="Jeffries C.D."/>
            <person name="Brambilla E."/>
            <person name="Rohde M."/>
            <person name="Goker M."/>
            <person name="Tindall B.J."/>
            <person name="Woyke T."/>
            <person name="Bristow J."/>
            <person name="Eisen J.A."/>
            <person name="Markowitz V."/>
            <person name="Hugenholtz P."/>
            <person name="Kyrpides N.C."/>
            <person name="Klenk H.P."/>
            <person name="Lapidus A."/>
        </authorList>
    </citation>
    <scope>NUCLEOTIDE SEQUENCE [LARGE SCALE GENOMIC DNA]</scope>
    <source>
        <strain evidence="18">DSM 17093 / CIP 108686 / LMG 22925 / RQ-24</strain>
    </source>
</reference>
<evidence type="ECO:0000256" key="1">
    <source>
        <dbReference type="ARBA" id="ARBA00004429"/>
    </source>
</evidence>
<dbReference type="eggNOG" id="COG0706">
    <property type="taxonomic scope" value="Bacteria"/>
</dbReference>
<comment type="subcellular location">
    <subcellularLocation>
        <location evidence="1">Cell inner membrane</location>
        <topology evidence="1">Multi-pass membrane protein</topology>
    </subcellularLocation>
    <subcellularLocation>
        <location evidence="13">Cell membrane</location>
        <topology evidence="13">Multi-pass membrane protein</topology>
    </subcellularLocation>
</comment>
<dbReference type="InterPro" id="IPR001708">
    <property type="entry name" value="YidC/ALB3/OXA1/COX18"/>
</dbReference>
<evidence type="ECO:0000256" key="8">
    <source>
        <dbReference type="ARBA" id="ARBA00022989"/>
    </source>
</evidence>
<dbReference type="InterPro" id="IPR028055">
    <property type="entry name" value="YidC/Oxa/ALB_C"/>
</dbReference>
<keyword evidence="10 13" id="KW-0143">Chaperone</keyword>
<dbReference type="AlphaFoldDB" id="D7CRL9"/>
<evidence type="ECO:0000256" key="4">
    <source>
        <dbReference type="ARBA" id="ARBA00022448"/>
    </source>
</evidence>
<evidence type="ECO:0000256" key="5">
    <source>
        <dbReference type="ARBA" id="ARBA00022475"/>
    </source>
</evidence>
<dbReference type="Pfam" id="PF02096">
    <property type="entry name" value="60KD_IMP"/>
    <property type="match status" value="1"/>
</dbReference>
<reference evidence="18" key="1">
    <citation type="submission" date="2010-05" db="EMBL/GenBank/DDBJ databases">
        <title>The complete genome of Truepera radiovictris DSM 17093.</title>
        <authorList>
            <consortium name="US DOE Joint Genome Institute (JGI-PGF)"/>
            <person name="Lucas S."/>
            <person name="Copeland A."/>
            <person name="Lapidus A."/>
            <person name="Glavina del Rio T."/>
            <person name="Dalin E."/>
            <person name="Tice H."/>
            <person name="Bruce D."/>
            <person name="Goodwin L."/>
            <person name="Pitluck S."/>
            <person name="Kyrpides N."/>
            <person name="Mavromatis K."/>
            <person name="Ovchinnikova G."/>
            <person name="Munk A.C."/>
            <person name="Detter J.C."/>
            <person name="Han C."/>
            <person name="Tapia R."/>
            <person name="Land M."/>
            <person name="Hauser L."/>
            <person name="Markowitz V."/>
            <person name="Cheng J.-F."/>
            <person name="Hugenholtz P."/>
            <person name="Woyke T."/>
            <person name="Wu D."/>
            <person name="Tindall B."/>
            <person name="Pomrenke H.G."/>
            <person name="Brambilla E."/>
            <person name="Klenk H.-P."/>
            <person name="Eisen J.A."/>
        </authorList>
    </citation>
    <scope>NUCLEOTIDE SEQUENCE [LARGE SCALE GENOMIC DNA]</scope>
    <source>
        <strain evidence="18">DSM 17093 / CIP 108686 / LMG 22925 / RQ-24</strain>
    </source>
</reference>
<dbReference type="PRINTS" id="PR00701">
    <property type="entry name" value="60KDINNERMP"/>
</dbReference>
<dbReference type="HAMAP" id="MF_01810">
    <property type="entry name" value="YidC_type1"/>
    <property type="match status" value="1"/>
</dbReference>
<dbReference type="InterPro" id="IPR047196">
    <property type="entry name" value="YidC_ALB_C"/>
</dbReference>
<evidence type="ECO:0000256" key="11">
    <source>
        <dbReference type="ARBA" id="ARBA00033245"/>
    </source>
</evidence>
<evidence type="ECO:0000256" key="9">
    <source>
        <dbReference type="ARBA" id="ARBA00023136"/>
    </source>
</evidence>
<evidence type="ECO:0000256" key="6">
    <source>
        <dbReference type="ARBA" id="ARBA00022692"/>
    </source>
</evidence>
<evidence type="ECO:0000256" key="15">
    <source>
        <dbReference type="SAM" id="SignalP"/>
    </source>
</evidence>
<comment type="function">
    <text evidence="13">Required for the insertion and/or proper folding and/or complex formation of integral membrane proteins into the membrane. Involved in integration of membrane proteins that insert both dependently and independently of the Sec translocase complex, as well as at least some lipoproteins. Aids folding of multispanning membrane proteins.</text>
</comment>
<evidence type="ECO:0000256" key="2">
    <source>
        <dbReference type="ARBA" id="ARBA00010527"/>
    </source>
</evidence>
<feature type="transmembrane region" description="Helical" evidence="13">
    <location>
        <begin position="321"/>
        <end position="348"/>
    </location>
</feature>
<accession>D7CRL9</accession>
<feature type="region of interest" description="Disordered" evidence="14">
    <location>
        <begin position="518"/>
        <end position="562"/>
    </location>
</feature>
<feature type="chain" id="PRO_5003094230" description="Membrane protein insertase YidC" evidence="15">
    <location>
        <begin position="20"/>
        <end position="562"/>
    </location>
</feature>
<keyword evidence="6 13" id="KW-0812">Transmembrane</keyword>
<name>D7CRL9_TRURR</name>
<dbReference type="RefSeq" id="WP_013176889.1">
    <property type="nucleotide sequence ID" value="NC_014221.1"/>
</dbReference>
<dbReference type="NCBIfam" id="TIGR03592">
    <property type="entry name" value="yidC_oxa1_cterm"/>
    <property type="match status" value="1"/>
</dbReference>
<sequence length="562" mass="60377">MNVKLVFLLALLLLGSASARVTFGVSEFSAADLRNPQLLDELCAGESASFWCEARDATLQLITTKGADYLFNDVGEIVALYAKQQRGQDFRGNYALDNNQNLIPHTAPHPGGAVLFDGVYHPRSGVSSTWEETTLAGAPALRGTFSYTVGEIAEVTKVVTVSSVLSSMDVSVEVTRLGAGEEAAVQYAFPGIARQNQPALKVGQGESFTLNPPAQAFPAANYISLQSNNRNTGFALVLRPHPEVPGAGDELAAFPLSANQIALGRTLGAEAGATAGLELQAYGGPNEMVRFAQEGYLDLPGLFRPNLLGRLSLGIIVVLEAIYGVVGSWGLAIILLTLLFRALVWPLISAQTKSMVGMQKIQPKMQELQKKYKNDREKLTQETMKLYQEAGVNPAGGCLPILVQMPIFIILWRVFINFEFNEGFLWIPDLGLSDPFYLLPILYVAVMVGQSVVASKGNTQMLRQQLLISGVFVFFIFGFPAGVTLYLITSMLIQVLQQWLIQRNMDAAPATLATGVTPVPSPPSATAIETAAQNPATREASGKATGTGAKGGKPRTKKARAK</sequence>
<comment type="subunit">
    <text evidence="13">Interacts with the Sec translocase complex via SecD. Specifically interacts with transmembrane segments of nascent integral membrane proteins during membrane integration.</text>
</comment>
<keyword evidence="4 13" id="KW-0813">Transport</keyword>
<dbReference type="InterPro" id="IPR019998">
    <property type="entry name" value="Membr_insert_YidC"/>
</dbReference>
<dbReference type="KEGG" id="tra:Trad_0370"/>
<gene>
    <name evidence="13" type="primary">yidC</name>
    <name evidence="17" type="ordered locus">Trad_0370</name>
</gene>
<keyword evidence="9 13" id="KW-0472">Membrane</keyword>
<evidence type="ECO:0000256" key="12">
    <source>
        <dbReference type="ARBA" id="ARBA00033342"/>
    </source>
</evidence>
<comment type="similarity">
    <text evidence="2 13">Belongs to the OXA1/ALB3/YidC family. Type 1 subfamily.</text>
</comment>
<keyword evidence="15" id="KW-0732">Signal</keyword>
<proteinExistence type="inferred from homology"/>
<dbReference type="EMBL" id="CP002049">
    <property type="protein sequence ID" value="ADI13509.1"/>
    <property type="molecule type" value="Genomic_DNA"/>
</dbReference>
<evidence type="ECO:0000256" key="7">
    <source>
        <dbReference type="ARBA" id="ARBA00022927"/>
    </source>
</evidence>
<dbReference type="GO" id="GO:0051205">
    <property type="term" value="P:protein insertion into membrane"/>
    <property type="evidence" value="ECO:0007669"/>
    <property type="project" value="TreeGrafter"/>
</dbReference>
<dbReference type="GO" id="GO:0032977">
    <property type="term" value="F:membrane insertase activity"/>
    <property type="evidence" value="ECO:0007669"/>
    <property type="project" value="InterPro"/>
</dbReference>
<feature type="transmembrane region" description="Helical" evidence="13">
    <location>
        <begin position="394"/>
        <end position="416"/>
    </location>
</feature>
<dbReference type="Proteomes" id="UP000000379">
    <property type="component" value="Chromosome"/>
</dbReference>
<feature type="transmembrane region" description="Helical" evidence="13">
    <location>
        <begin position="436"/>
        <end position="454"/>
    </location>
</feature>
<dbReference type="CDD" id="cd20070">
    <property type="entry name" value="5TM_YidC_Alb3"/>
    <property type="match status" value="1"/>
</dbReference>
<keyword evidence="18" id="KW-1185">Reference proteome</keyword>
<protein>
    <recommendedName>
        <fullName evidence="3 13">Membrane protein insertase YidC</fullName>
    </recommendedName>
    <alternativeName>
        <fullName evidence="12 13">Foldase YidC</fullName>
    </alternativeName>
    <alternativeName>
        <fullName evidence="11 13">Membrane integrase YidC</fullName>
    </alternativeName>
    <alternativeName>
        <fullName evidence="13">Membrane protein YidC</fullName>
    </alternativeName>
</protein>
<dbReference type="PANTHER" id="PTHR12428">
    <property type="entry name" value="OXA1"/>
    <property type="match status" value="1"/>
</dbReference>
<dbReference type="GO" id="GO:0005886">
    <property type="term" value="C:plasma membrane"/>
    <property type="evidence" value="ECO:0007669"/>
    <property type="project" value="UniProtKB-SubCell"/>
</dbReference>
<feature type="domain" description="Membrane insertase YidC/Oxa/ALB C-terminal" evidence="16">
    <location>
        <begin position="329"/>
        <end position="503"/>
    </location>
</feature>
<evidence type="ECO:0000256" key="13">
    <source>
        <dbReference type="HAMAP-Rule" id="MF_01810"/>
    </source>
</evidence>
<evidence type="ECO:0000256" key="3">
    <source>
        <dbReference type="ARBA" id="ARBA00015325"/>
    </source>
</evidence>
<feature type="transmembrane region" description="Helical" evidence="13">
    <location>
        <begin position="466"/>
        <end position="488"/>
    </location>
</feature>
<dbReference type="OrthoDB" id="9780552at2"/>
<evidence type="ECO:0000259" key="16">
    <source>
        <dbReference type="Pfam" id="PF02096"/>
    </source>
</evidence>
<dbReference type="GO" id="GO:0015031">
    <property type="term" value="P:protein transport"/>
    <property type="evidence" value="ECO:0007669"/>
    <property type="project" value="UniProtKB-KW"/>
</dbReference>